<dbReference type="AlphaFoldDB" id="A0A7C9A0J2"/>
<feature type="compositionally biased region" description="Polar residues" evidence="1">
    <location>
        <begin position="91"/>
        <end position="104"/>
    </location>
</feature>
<feature type="region of interest" description="Disordered" evidence="1">
    <location>
        <begin position="68"/>
        <end position="115"/>
    </location>
</feature>
<evidence type="ECO:0000313" key="2">
    <source>
        <dbReference type="EMBL" id="MBA4654931.1"/>
    </source>
</evidence>
<protein>
    <submittedName>
        <fullName evidence="2">Uncharacterized protein</fullName>
    </submittedName>
</protein>
<name>A0A7C9A0J2_OPUST</name>
<reference evidence="2" key="1">
    <citation type="journal article" date="2013" name="J. Plant Res.">
        <title>Effect of fungi and light on seed germination of three Opuntia species from semiarid lands of central Mexico.</title>
        <authorList>
            <person name="Delgado-Sanchez P."/>
            <person name="Jimenez-Bremont J.F."/>
            <person name="Guerrero-Gonzalez Mde L."/>
            <person name="Flores J."/>
        </authorList>
    </citation>
    <scope>NUCLEOTIDE SEQUENCE</scope>
    <source>
        <tissue evidence="2">Cladode</tissue>
    </source>
</reference>
<organism evidence="2">
    <name type="scientific">Opuntia streptacantha</name>
    <name type="common">Prickly pear cactus</name>
    <name type="synonym">Opuntia cardona</name>
    <dbReference type="NCBI Taxonomy" id="393608"/>
    <lineage>
        <taxon>Eukaryota</taxon>
        <taxon>Viridiplantae</taxon>
        <taxon>Streptophyta</taxon>
        <taxon>Embryophyta</taxon>
        <taxon>Tracheophyta</taxon>
        <taxon>Spermatophyta</taxon>
        <taxon>Magnoliopsida</taxon>
        <taxon>eudicotyledons</taxon>
        <taxon>Gunneridae</taxon>
        <taxon>Pentapetalae</taxon>
        <taxon>Caryophyllales</taxon>
        <taxon>Cactineae</taxon>
        <taxon>Cactaceae</taxon>
        <taxon>Opuntioideae</taxon>
        <taxon>Opuntia</taxon>
    </lineage>
</organism>
<feature type="compositionally biased region" description="Polar residues" evidence="1">
    <location>
        <begin position="70"/>
        <end position="79"/>
    </location>
</feature>
<proteinExistence type="predicted"/>
<sequence>MEAQQYHYQYQTHNDANSAPLSLSYSPSQLHSYDQSTQPYYAYHHHHFNQPQQREDYSSYYYPDYSNSYTTHHAQNDPTSIHPPGVPFPAETQQSHLQNSQSLYHQHGVSAAQPPPSQAYMLVCREHN</sequence>
<dbReference type="EMBL" id="GISG01185610">
    <property type="protein sequence ID" value="MBA4654931.1"/>
    <property type="molecule type" value="Transcribed_RNA"/>
</dbReference>
<evidence type="ECO:0000256" key="1">
    <source>
        <dbReference type="SAM" id="MobiDB-lite"/>
    </source>
</evidence>
<reference evidence="2" key="2">
    <citation type="submission" date="2020-07" db="EMBL/GenBank/DDBJ databases">
        <authorList>
            <person name="Vera ALvarez R."/>
            <person name="Arias-Moreno D.M."/>
            <person name="Jimenez-Jacinto V."/>
            <person name="Jimenez-Bremont J.F."/>
            <person name="Swaminathan K."/>
            <person name="Moose S.P."/>
            <person name="Guerrero-Gonzalez M.L."/>
            <person name="Marino-Ramirez L."/>
            <person name="Landsman D."/>
            <person name="Rodriguez-Kessler M."/>
            <person name="Delgado-Sanchez P."/>
        </authorList>
    </citation>
    <scope>NUCLEOTIDE SEQUENCE</scope>
    <source>
        <tissue evidence="2">Cladode</tissue>
    </source>
</reference>
<accession>A0A7C9A0J2</accession>